<feature type="transmembrane region" description="Helical" evidence="5">
    <location>
        <begin position="139"/>
        <end position="160"/>
    </location>
</feature>
<dbReference type="PIRSF" id="PIRSF005799">
    <property type="entry name" value="UDP-gal_transpt"/>
    <property type="match status" value="1"/>
</dbReference>
<evidence type="ECO:0000256" key="2">
    <source>
        <dbReference type="ARBA" id="ARBA00022692"/>
    </source>
</evidence>
<proteinExistence type="predicted"/>
<evidence type="ECO:0000256" key="3">
    <source>
        <dbReference type="ARBA" id="ARBA00022989"/>
    </source>
</evidence>
<accession>A0A7S1TRQ5</accession>
<organism evidence="6">
    <name type="scientific">Phaeomonas parva</name>
    <dbReference type="NCBI Taxonomy" id="124430"/>
    <lineage>
        <taxon>Eukaryota</taxon>
        <taxon>Sar</taxon>
        <taxon>Stramenopiles</taxon>
        <taxon>Ochrophyta</taxon>
        <taxon>Pinguiophyceae</taxon>
        <taxon>Pinguiochrysidales</taxon>
        <taxon>Pinguiochrysidaceae</taxon>
        <taxon>Phaeomonas</taxon>
    </lineage>
</organism>
<dbReference type="PANTHER" id="PTHR10231">
    <property type="entry name" value="NUCLEOTIDE-SUGAR TRANSMEMBRANE TRANSPORTER"/>
    <property type="match status" value="1"/>
</dbReference>
<name>A0A7S1TRQ5_9STRA</name>
<protein>
    <recommendedName>
        <fullName evidence="7">CMP-sialic acid transporter</fullName>
    </recommendedName>
</protein>
<sequence>MDFKSSTVVVVSEITKIFVAFLLLANERGESLTKTLEFVQSDTRAKFGEALKLMVPSTLYVIQNNLVLFAADNLDGPVLAVLSQVKILTTAIFSITMLKRVLVKRQWLALLVLALGVSAVQISQIAAKPDADAAGKRNPVIGAFAVLAACCTSGFAGVYFEMVLKGSEISVWMRNIHLAIIGTVISTFTVYLRDSEHVATHGFFYGYNAVVWCYVAVAAGGGLLVAAVVKYADNILKAFATSVGILLTSLLSYLFFDFNVNTLFLLGALFVVYSIFLYGNMLKDIRGVPGWLGGPGKVTRKPSGGFDQLDAQV</sequence>
<evidence type="ECO:0000256" key="5">
    <source>
        <dbReference type="SAM" id="Phobius"/>
    </source>
</evidence>
<feature type="transmembrane region" description="Helical" evidence="5">
    <location>
        <begin position="204"/>
        <end position="229"/>
    </location>
</feature>
<feature type="transmembrane region" description="Helical" evidence="5">
    <location>
        <begin position="107"/>
        <end position="127"/>
    </location>
</feature>
<dbReference type="Pfam" id="PF04142">
    <property type="entry name" value="Nuc_sug_transp"/>
    <property type="match status" value="1"/>
</dbReference>
<keyword evidence="2 5" id="KW-0812">Transmembrane</keyword>
<evidence type="ECO:0000256" key="4">
    <source>
        <dbReference type="ARBA" id="ARBA00023136"/>
    </source>
</evidence>
<evidence type="ECO:0008006" key="7">
    <source>
        <dbReference type="Google" id="ProtNLM"/>
    </source>
</evidence>
<dbReference type="GO" id="GO:0000139">
    <property type="term" value="C:Golgi membrane"/>
    <property type="evidence" value="ECO:0007669"/>
    <property type="project" value="InterPro"/>
</dbReference>
<keyword evidence="3 5" id="KW-1133">Transmembrane helix</keyword>
<keyword evidence="4 5" id="KW-0472">Membrane</keyword>
<feature type="transmembrane region" description="Helical" evidence="5">
    <location>
        <begin position="262"/>
        <end position="279"/>
    </location>
</feature>
<feature type="transmembrane region" description="Helical" evidence="5">
    <location>
        <begin position="172"/>
        <end position="192"/>
    </location>
</feature>
<reference evidence="6" key="1">
    <citation type="submission" date="2021-01" db="EMBL/GenBank/DDBJ databases">
        <authorList>
            <person name="Corre E."/>
            <person name="Pelletier E."/>
            <person name="Niang G."/>
            <person name="Scheremetjew M."/>
            <person name="Finn R."/>
            <person name="Kale V."/>
            <person name="Holt S."/>
            <person name="Cochrane G."/>
            <person name="Meng A."/>
            <person name="Brown T."/>
            <person name="Cohen L."/>
        </authorList>
    </citation>
    <scope>NUCLEOTIDE SEQUENCE</scope>
    <source>
        <strain evidence="6">CCMP2877</strain>
    </source>
</reference>
<feature type="transmembrane region" description="Helical" evidence="5">
    <location>
        <begin position="236"/>
        <end position="256"/>
    </location>
</feature>
<evidence type="ECO:0000256" key="1">
    <source>
        <dbReference type="ARBA" id="ARBA00004141"/>
    </source>
</evidence>
<comment type="subcellular location">
    <subcellularLocation>
        <location evidence="1">Membrane</location>
        <topology evidence="1">Multi-pass membrane protein</topology>
    </subcellularLocation>
</comment>
<dbReference type="GO" id="GO:0015165">
    <property type="term" value="F:pyrimidine nucleotide-sugar transmembrane transporter activity"/>
    <property type="evidence" value="ECO:0007669"/>
    <property type="project" value="InterPro"/>
</dbReference>
<gene>
    <name evidence="6" type="ORF">PPAR1163_LOCUS3240</name>
</gene>
<dbReference type="InterPro" id="IPR007271">
    <property type="entry name" value="Nuc_sug_transpt"/>
</dbReference>
<dbReference type="AlphaFoldDB" id="A0A7S1TRQ5"/>
<dbReference type="NCBIfam" id="TIGR00803">
    <property type="entry name" value="nst"/>
    <property type="match status" value="1"/>
</dbReference>
<evidence type="ECO:0000313" key="6">
    <source>
        <dbReference type="EMBL" id="CAD9244892.1"/>
    </source>
</evidence>
<dbReference type="EMBL" id="HBGJ01005309">
    <property type="protein sequence ID" value="CAD9244892.1"/>
    <property type="molecule type" value="Transcribed_RNA"/>
</dbReference>